<keyword evidence="2 6" id="KW-0547">Nucleotide-binding</keyword>
<feature type="region of interest" description="Disordered" evidence="7">
    <location>
        <begin position="63"/>
        <end position="93"/>
    </location>
</feature>
<keyword evidence="1" id="KW-0808">Transferase</keyword>
<dbReference type="SUPFAM" id="SSF56112">
    <property type="entry name" value="Protein kinase-like (PK-like)"/>
    <property type="match status" value="1"/>
</dbReference>
<dbReference type="HOGENOM" id="CLU_476392_0_0_0"/>
<feature type="compositionally biased region" description="Basic and acidic residues" evidence="7">
    <location>
        <begin position="73"/>
        <end position="88"/>
    </location>
</feature>
<dbReference type="OrthoDB" id="6111975at2"/>
<dbReference type="PROSITE" id="PS00107">
    <property type="entry name" value="PROTEIN_KINASE_ATP"/>
    <property type="match status" value="1"/>
</dbReference>
<dbReference type="CDD" id="cd14014">
    <property type="entry name" value="STKc_PknB_like"/>
    <property type="match status" value="1"/>
</dbReference>
<dbReference type="RefSeq" id="WP_015248886.1">
    <property type="nucleotide sequence ID" value="NC_019892.1"/>
</dbReference>
<dbReference type="InterPro" id="IPR017441">
    <property type="entry name" value="Protein_kinase_ATP_BS"/>
</dbReference>
<evidence type="ECO:0000256" key="1">
    <source>
        <dbReference type="ARBA" id="ARBA00022679"/>
    </source>
</evidence>
<dbReference type="GO" id="GO:0004674">
    <property type="term" value="F:protein serine/threonine kinase activity"/>
    <property type="evidence" value="ECO:0007669"/>
    <property type="project" value="TreeGrafter"/>
</dbReference>
<evidence type="ECO:0000256" key="2">
    <source>
        <dbReference type="ARBA" id="ARBA00022741"/>
    </source>
</evidence>
<dbReference type="KEGG" id="saci:Sinac_5657"/>
<dbReference type="CDD" id="cd02795">
    <property type="entry name" value="CBM6-CBM35-CBM36_like"/>
    <property type="match status" value="1"/>
</dbReference>
<dbReference type="InterPro" id="IPR041916">
    <property type="entry name" value="Anti_sigma_zinc_sf"/>
</dbReference>
<dbReference type="Proteomes" id="UP000010798">
    <property type="component" value="Chromosome"/>
</dbReference>
<name>L0DLR9_SINAD</name>
<evidence type="ECO:0000256" key="7">
    <source>
        <dbReference type="SAM" id="MobiDB-lite"/>
    </source>
</evidence>
<feature type="binding site" evidence="6">
    <location>
        <position position="133"/>
    </location>
    <ligand>
        <name>ATP</name>
        <dbReference type="ChEBI" id="CHEBI:30616"/>
    </ligand>
</feature>
<dbReference type="PROSITE" id="PS00108">
    <property type="entry name" value="PROTEIN_KINASE_ST"/>
    <property type="match status" value="1"/>
</dbReference>
<reference evidence="10 11" key="1">
    <citation type="submission" date="2012-02" db="EMBL/GenBank/DDBJ databases">
        <title>Complete sequence of chromosome of Singulisphaera acidiphila DSM 18658.</title>
        <authorList>
            <consortium name="US DOE Joint Genome Institute (JGI-PGF)"/>
            <person name="Lucas S."/>
            <person name="Copeland A."/>
            <person name="Lapidus A."/>
            <person name="Glavina del Rio T."/>
            <person name="Dalin E."/>
            <person name="Tice H."/>
            <person name="Bruce D."/>
            <person name="Goodwin L."/>
            <person name="Pitluck S."/>
            <person name="Peters L."/>
            <person name="Ovchinnikova G."/>
            <person name="Chertkov O."/>
            <person name="Kyrpides N."/>
            <person name="Mavromatis K."/>
            <person name="Ivanova N."/>
            <person name="Brettin T."/>
            <person name="Detter J.C."/>
            <person name="Han C."/>
            <person name="Larimer F."/>
            <person name="Land M."/>
            <person name="Hauser L."/>
            <person name="Markowitz V."/>
            <person name="Cheng J.-F."/>
            <person name="Hugenholtz P."/>
            <person name="Woyke T."/>
            <person name="Wu D."/>
            <person name="Tindall B."/>
            <person name="Pomrenke H."/>
            <person name="Brambilla E."/>
            <person name="Klenk H.-P."/>
            <person name="Eisen J.A."/>
        </authorList>
    </citation>
    <scope>NUCLEOTIDE SEQUENCE [LARGE SCALE GENOMIC DNA]</scope>
    <source>
        <strain evidence="11">ATCC BAA-1392 / DSM 18658 / VKM B-2454 / MOB10</strain>
    </source>
</reference>
<feature type="transmembrane region" description="Helical" evidence="8">
    <location>
        <begin position="388"/>
        <end position="406"/>
    </location>
</feature>
<feature type="domain" description="Protein kinase" evidence="9">
    <location>
        <begin position="104"/>
        <end position="363"/>
    </location>
</feature>
<sequence>MRLNTCPSDQVLVAFSLGDLAEEVLDSVREHQEFCPHCEMKARLLEARTDPFIDNLRRIARASGPARETGATEGHDGPDYRSAPRQESEGGATVQAHPILSDYLVDELPLGTGSMGVVYKARHLKLDRVVALKMIAGRSSQVSALFQIEAKAVAQLQHPNIVQIFELGHHEGQPFLALEFVEGGALDRKIAGRPQPSRQAAELLRTLALAVDYAHRQGIVHCDLKPSNILITSEGVPKITDFGVAKWMKSADGWGKDGDIVGTPRYMAPEQASGSVEAVGPATDIYSLGVLFYELLTGLTPYHPATSLEMLNQLREQEPRSPKQLQPNLSCDLETLVLKCLRKEPAKRYLDARSLADDLGRFLAGEPILARPTGWFERSFLWTRRHPLSIGLLAATILWFATLGLFQRRHDAIRRKFDADLKNATLAEPSAMVGNQPVLILQSDDGSVRLRAFAAALYGEDVVIEARYGNIGYWHLANDRAVWTFLIDRPSRFTLALDYSNANRLKGNVFQIDVGGMTLRSEPMSTGDWSKFESFPVGELTLSAGVHRLEIRPAGKLHGALFDLRTVTLTPR</sequence>
<keyword evidence="8" id="KW-0472">Membrane</keyword>
<dbReference type="PANTHER" id="PTHR43289:SF6">
    <property type="entry name" value="SERINE_THREONINE-PROTEIN KINASE NEKL-3"/>
    <property type="match status" value="1"/>
</dbReference>
<keyword evidence="3 10" id="KW-0418">Kinase</keyword>
<dbReference type="GO" id="GO:0005524">
    <property type="term" value="F:ATP binding"/>
    <property type="evidence" value="ECO:0007669"/>
    <property type="project" value="UniProtKB-UniRule"/>
</dbReference>
<dbReference type="PROSITE" id="PS50011">
    <property type="entry name" value="PROTEIN_KINASE_DOM"/>
    <property type="match status" value="1"/>
</dbReference>
<accession>L0DLR9</accession>
<dbReference type="InterPro" id="IPR011009">
    <property type="entry name" value="Kinase-like_dom_sf"/>
</dbReference>
<dbReference type="PANTHER" id="PTHR43289">
    <property type="entry name" value="MITOGEN-ACTIVATED PROTEIN KINASE KINASE KINASE 20-RELATED"/>
    <property type="match status" value="1"/>
</dbReference>
<protein>
    <submittedName>
        <fullName evidence="10">Protein kinase family protein</fullName>
    </submittedName>
</protein>
<organism evidence="10 11">
    <name type="scientific">Singulisphaera acidiphila (strain ATCC BAA-1392 / DSM 18658 / VKM B-2454 / MOB10)</name>
    <dbReference type="NCBI Taxonomy" id="886293"/>
    <lineage>
        <taxon>Bacteria</taxon>
        <taxon>Pseudomonadati</taxon>
        <taxon>Planctomycetota</taxon>
        <taxon>Planctomycetia</taxon>
        <taxon>Isosphaerales</taxon>
        <taxon>Isosphaeraceae</taxon>
        <taxon>Singulisphaera</taxon>
    </lineage>
</organism>
<dbReference type="Pfam" id="PF00069">
    <property type="entry name" value="Pkinase"/>
    <property type="match status" value="1"/>
</dbReference>
<evidence type="ECO:0000256" key="4">
    <source>
        <dbReference type="ARBA" id="ARBA00022840"/>
    </source>
</evidence>
<evidence type="ECO:0000256" key="6">
    <source>
        <dbReference type="PROSITE-ProRule" id="PRU10141"/>
    </source>
</evidence>
<dbReference type="SUPFAM" id="SSF49785">
    <property type="entry name" value="Galactose-binding domain-like"/>
    <property type="match status" value="1"/>
</dbReference>
<dbReference type="InterPro" id="IPR008271">
    <property type="entry name" value="Ser/Thr_kinase_AS"/>
</dbReference>
<dbReference type="InterPro" id="IPR008979">
    <property type="entry name" value="Galactose-bd-like_sf"/>
</dbReference>
<dbReference type="AlphaFoldDB" id="L0DLR9"/>
<keyword evidence="8" id="KW-1133">Transmembrane helix</keyword>
<dbReference type="Gene3D" id="2.60.120.260">
    <property type="entry name" value="Galactose-binding domain-like"/>
    <property type="match status" value="1"/>
</dbReference>
<dbReference type="Gene3D" id="1.10.510.10">
    <property type="entry name" value="Transferase(Phosphotransferase) domain 1"/>
    <property type="match status" value="1"/>
</dbReference>
<dbReference type="STRING" id="886293.Sinac_5657"/>
<dbReference type="EMBL" id="CP003364">
    <property type="protein sequence ID" value="AGA29788.1"/>
    <property type="molecule type" value="Genomic_DNA"/>
</dbReference>
<evidence type="ECO:0000256" key="3">
    <source>
        <dbReference type="ARBA" id="ARBA00022777"/>
    </source>
</evidence>
<keyword evidence="8" id="KW-0812">Transmembrane</keyword>
<proteinExistence type="predicted"/>
<dbReference type="SMART" id="SM00220">
    <property type="entry name" value="S_TKc"/>
    <property type="match status" value="1"/>
</dbReference>
<keyword evidence="11" id="KW-1185">Reference proteome</keyword>
<keyword evidence="5" id="KW-0675">Receptor</keyword>
<evidence type="ECO:0000256" key="5">
    <source>
        <dbReference type="ARBA" id="ARBA00023170"/>
    </source>
</evidence>
<evidence type="ECO:0000313" key="10">
    <source>
        <dbReference type="EMBL" id="AGA29788.1"/>
    </source>
</evidence>
<dbReference type="InterPro" id="IPR000719">
    <property type="entry name" value="Prot_kinase_dom"/>
</dbReference>
<keyword evidence="4 6" id="KW-0067">ATP-binding</keyword>
<dbReference type="Gene3D" id="3.30.200.20">
    <property type="entry name" value="Phosphorylase Kinase, domain 1"/>
    <property type="match status" value="1"/>
</dbReference>
<gene>
    <name evidence="10" type="ordered locus">Sinac_5657</name>
</gene>
<evidence type="ECO:0000313" key="11">
    <source>
        <dbReference type="Proteomes" id="UP000010798"/>
    </source>
</evidence>
<dbReference type="Gene3D" id="1.10.10.1320">
    <property type="entry name" value="Anti-sigma factor, zinc-finger domain"/>
    <property type="match status" value="1"/>
</dbReference>
<evidence type="ECO:0000256" key="8">
    <source>
        <dbReference type="SAM" id="Phobius"/>
    </source>
</evidence>
<dbReference type="eggNOG" id="COG0515">
    <property type="taxonomic scope" value="Bacteria"/>
</dbReference>
<evidence type="ECO:0000259" key="9">
    <source>
        <dbReference type="PROSITE" id="PS50011"/>
    </source>
</evidence>